<comment type="caution">
    <text evidence="1">The sequence shown here is derived from an EMBL/GenBank/DDBJ whole genome shotgun (WGS) entry which is preliminary data.</text>
</comment>
<evidence type="ECO:0000313" key="2">
    <source>
        <dbReference type="Proteomes" id="UP000789920"/>
    </source>
</evidence>
<sequence>MQEHLQNQGITERIHRNTGHVPKITISNETQNENDQNEKIISYFTFRRLWQETIPHLKFQSPTSDLCEMCETFKAKLLVAKFKKDEYDQIKV</sequence>
<reference evidence="1" key="1">
    <citation type="submission" date="2021-06" db="EMBL/GenBank/DDBJ databases">
        <authorList>
            <person name="Kallberg Y."/>
            <person name="Tangrot J."/>
            <person name="Rosling A."/>
        </authorList>
    </citation>
    <scope>NUCLEOTIDE SEQUENCE</scope>
    <source>
        <strain evidence="1">MA461A</strain>
    </source>
</reference>
<keyword evidence="2" id="KW-1185">Reference proteome</keyword>
<protein>
    <submittedName>
        <fullName evidence="1">19032_t:CDS:1</fullName>
    </submittedName>
</protein>
<proteinExistence type="predicted"/>
<evidence type="ECO:0000313" key="1">
    <source>
        <dbReference type="EMBL" id="CAG8481912.1"/>
    </source>
</evidence>
<dbReference type="Proteomes" id="UP000789920">
    <property type="component" value="Unassembled WGS sequence"/>
</dbReference>
<name>A0ACA9KP57_9GLOM</name>
<organism evidence="1 2">
    <name type="scientific">Racocetra persica</name>
    <dbReference type="NCBI Taxonomy" id="160502"/>
    <lineage>
        <taxon>Eukaryota</taxon>
        <taxon>Fungi</taxon>
        <taxon>Fungi incertae sedis</taxon>
        <taxon>Mucoromycota</taxon>
        <taxon>Glomeromycotina</taxon>
        <taxon>Glomeromycetes</taxon>
        <taxon>Diversisporales</taxon>
        <taxon>Gigasporaceae</taxon>
        <taxon>Racocetra</taxon>
    </lineage>
</organism>
<gene>
    <name evidence="1" type="ORF">RPERSI_LOCUS1017</name>
</gene>
<dbReference type="EMBL" id="CAJVQC010000839">
    <property type="protein sequence ID" value="CAG8481912.1"/>
    <property type="molecule type" value="Genomic_DNA"/>
</dbReference>
<accession>A0ACA9KP57</accession>